<reference evidence="2" key="1">
    <citation type="submission" date="2018-08" db="EMBL/GenBank/DDBJ databases">
        <authorList>
            <person name="Chevrot R."/>
        </authorList>
    </citation>
    <scope>NUCLEOTIDE SEQUENCE [LARGE SCALE GENOMIC DNA]</scope>
</reference>
<dbReference type="Proteomes" id="UP000304148">
    <property type="component" value="Chromosome"/>
</dbReference>
<organism evidence="1 2">
    <name type="scientific">Paenibacillus alvei</name>
    <name type="common">Bacillus alvei</name>
    <dbReference type="NCBI Taxonomy" id="44250"/>
    <lineage>
        <taxon>Bacteria</taxon>
        <taxon>Bacillati</taxon>
        <taxon>Bacillota</taxon>
        <taxon>Bacilli</taxon>
        <taxon>Bacillales</taxon>
        <taxon>Paenibacillaceae</taxon>
        <taxon>Paenibacillus</taxon>
    </lineage>
</organism>
<dbReference type="EMBL" id="LS992241">
    <property type="protein sequence ID" value="SYX85834.1"/>
    <property type="molecule type" value="Genomic_DNA"/>
</dbReference>
<name>A0A383RH64_PAEAL</name>
<sequence>MMRKKLETTTIWPVGQGVKTPPFHGGNRGSNPLRVTTSILVGVTWRTAMFLHHEPLAQLVEHLTFNQGVEGSSPSWLTSFIPRLRCQ</sequence>
<protein>
    <submittedName>
        <fullName evidence="1">Uncharacterized protein</fullName>
    </submittedName>
</protein>
<dbReference type="AntiFam" id="ANF00010">
    <property type="entry name" value="tRNA translation"/>
</dbReference>
<evidence type="ECO:0000313" key="2">
    <source>
        <dbReference type="Proteomes" id="UP000304148"/>
    </source>
</evidence>
<gene>
    <name evidence="1" type="ORF">PBLR_14256</name>
</gene>
<evidence type="ECO:0000313" key="1">
    <source>
        <dbReference type="EMBL" id="SYX85834.1"/>
    </source>
</evidence>
<accession>A0A383RH64</accession>
<proteinExistence type="predicted"/>
<dbReference type="AlphaFoldDB" id="A0A383RH64"/>